<evidence type="ECO:0000256" key="1">
    <source>
        <dbReference type="SAM" id="SignalP"/>
    </source>
</evidence>
<feature type="chain" id="PRO_5035903348" description="GPI-anchored protein" evidence="1">
    <location>
        <begin position="18"/>
        <end position="283"/>
    </location>
</feature>
<dbReference type="EMBL" id="QGMK01000457">
    <property type="protein sequence ID" value="TVY81577.1"/>
    <property type="molecule type" value="Genomic_DNA"/>
</dbReference>
<proteinExistence type="predicted"/>
<evidence type="ECO:0008006" key="4">
    <source>
        <dbReference type="Google" id="ProtNLM"/>
    </source>
</evidence>
<dbReference type="Proteomes" id="UP000469558">
    <property type="component" value="Unassembled WGS sequence"/>
</dbReference>
<evidence type="ECO:0000313" key="3">
    <source>
        <dbReference type="Proteomes" id="UP000469558"/>
    </source>
</evidence>
<dbReference type="AlphaFoldDB" id="A0A8T9CAT5"/>
<dbReference type="PANTHER" id="PTHR39599">
    <property type="entry name" value="GPI-ANCHORED PROTEIN (EUROFUNG)-RELATED-RELATED"/>
    <property type="match status" value="1"/>
</dbReference>
<gene>
    <name evidence="2" type="ORF">LSUE1_G003404</name>
</gene>
<name>A0A8T9CAT5_9HELO</name>
<keyword evidence="1" id="KW-0732">Signal</keyword>
<accession>A0A8T9CAT5</accession>
<dbReference type="PANTHER" id="PTHR39599:SF1">
    <property type="entry name" value="GPI-ANCHORED PROTEIN (EUROFUNG)"/>
    <property type="match status" value="1"/>
</dbReference>
<reference evidence="2 3" key="1">
    <citation type="submission" date="2018-05" db="EMBL/GenBank/DDBJ databases">
        <title>Genome sequencing and assembly of the regulated plant pathogen Lachnellula willkommii and related sister species for the development of diagnostic species identification markers.</title>
        <authorList>
            <person name="Giroux E."/>
            <person name="Bilodeau G."/>
        </authorList>
    </citation>
    <scope>NUCLEOTIDE SEQUENCE [LARGE SCALE GENOMIC DNA]</scope>
    <source>
        <strain evidence="2 3">CBS 268.59</strain>
    </source>
</reference>
<feature type="signal peptide" evidence="1">
    <location>
        <begin position="1"/>
        <end position="17"/>
    </location>
</feature>
<sequence>MWSKTLTTSLFLLPIAALQLPSVFAPFYEPSLLISNETLLVDESHELLKRDGSCPANYGSCSTLNAKYGGACCTAGSICTTDKAKNIACCPTGASCTGTLTQAASATTTGSGTGIVLGGTTGTGSTTTATTTTTGATATIPGAASYVTNQYFPFPIIATSYSNSAACNSAFQACQTNYAACTADLAGGGSGFAVTIVAPAGGVTVSPTIQSLGAASATSICSSLSSEACYNIQSSNCAQFGDGSGGSFVVSSTKNAAARQTVGCMAAAGMMAGVGLGIAGQMV</sequence>
<comment type="caution">
    <text evidence="2">The sequence shown here is derived from an EMBL/GenBank/DDBJ whole genome shotgun (WGS) entry which is preliminary data.</text>
</comment>
<organism evidence="2 3">
    <name type="scientific">Lachnellula suecica</name>
    <dbReference type="NCBI Taxonomy" id="602035"/>
    <lineage>
        <taxon>Eukaryota</taxon>
        <taxon>Fungi</taxon>
        <taxon>Dikarya</taxon>
        <taxon>Ascomycota</taxon>
        <taxon>Pezizomycotina</taxon>
        <taxon>Leotiomycetes</taxon>
        <taxon>Helotiales</taxon>
        <taxon>Lachnaceae</taxon>
        <taxon>Lachnellula</taxon>
    </lineage>
</organism>
<dbReference type="OrthoDB" id="5410926at2759"/>
<evidence type="ECO:0000313" key="2">
    <source>
        <dbReference type="EMBL" id="TVY81577.1"/>
    </source>
</evidence>
<keyword evidence="3" id="KW-1185">Reference proteome</keyword>
<protein>
    <recommendedName>
        <fullName evidence="4">GPI-anchored protein</fullName>
    </recommendedName>
</protein>